<organism evidence="2">
    <name type="scientific">Fagus sylvatica</name>
    <name type="common">Beechnut</name>
    <dbReference type="NCBI Taxonomy" id="28930"/>
    <lineage>
        <taxon>Eukaryota</taxon>
        <taxon>Viridiplantae</taxon>
        <taxon>Streptophyta</taxon>
        <taxon>Embryophyta</taxon>
        <taxon>Tracheophyta</taxon>
        <taxon>Spermatophyta</taxon>
        <taxon>Magnoliopsida</taxon>
        <taxon>eudicotyledons</taxon>
        <taxon>Gunneridae</taxon>
        <taxon>Pentapetalae</taxon>
        <taxon>rosids</taxon>
        <taxon>fabids</taxon>
        <taxon>Fagales</taxon>
        <taxon>Fagaceae</taxon>
        <taxon>Fagus</taxon>
    </lineage>
</organism>
<reference evidence="2" key="1">
    <citation type="submission" date="2018-02" db="EMBL/GenBank/DDBJ databases">
        <authorList>
            <person name="Cohen D.B."/>
            <person name="Kent A.D."/>
        </authorList>
    </citation>
    <scope>NUCLEOTIDE SEQUENCE</scope>
</reference>
<feature type="region of interest" description="Disordered" evidence="1">
    <location>
        <begin position="95"/>
        <end position="144"/>
    </location>
</feature>
<protein>
    <submittedName>
        <fullName evidence="2">Uncharacterized protein</fullName>
    </submittedName>
</protein>
<dbReference type="EMBL" id="OIVN01002530">
    <property type="protein sequence ID" value="SPD04390.1"/>
    <property type="molecule type" value="Genomic_DNA"/>
</dbReference>
<dbReference type="AlphaFoldDB" id="A0A2N9GYG3"/>
<feature type="compositionally biased region" description="Basic residues" evidence="1">
    <location>
        <begin position="107"/>
        <end position="116"/>
    </location>
</feature>
<name>A0A2N9GYG3_FAGSY</name>
<accession>A0A2N9GYG3</accession>
<sequence length="144" mass="16126">MAHAPTAAASFETQIGGFPSSDSRNRHHFLTPRRTIYRLPLESPLSEATRAPTHRRGFSHFLHTPAHSSMCKAHMATLLAHASATCRLAVPSRQPLLPSQRATSTRHVSKKKKKKEKFGETERAFYGPNSSSRPLWPRLEAKFS</sequence>
<gene>
    <name evidence="2" type="ORF">FSB_LOCUS32272</name>
</gene>
<evidence type="ECO:0000313" key="2">
    <source>
        <dbReference type="EMBL" id="SPD04390.1"/>
    </source>
</evidence>
<evidence type="ECO:0000256" key="1">
    <source>
        <dbReference type="SAM" id="MobiDB-lite"/>
    </source>
</evidence>
<feature type="region of interest" description="Disordered" evidence="1">
    <location>
        <begin position="1"/>
        <end position="26"/>
    </location>
</feature>
<proteinExistence type="predicted"/>